<gene>
    <name evidence="1" type="ORF">ES332_A12G167400v1</name>
</gene>
<accession>A0A5D2MY65</accession>
<evidence type="ECO:0000313" key="2">
    <source>
        <dbReference type="Proteomes" id="UP000322667"/>
    </source>
</evidence>
<dbReference type="AlphaFoldDB" id="A0A5D2MY65"/>
<dbReference type="Gene3D" id="2.40.70.10">
    <property type="entry name" value="Acid Proteases"/>
    <property type="match status" value="1"/>
</dbReference>
<proteinExistence type="predicted"/>
<evidence type="ECO:0000313" key="1">
    <source>
        <dbReference type="EMBL" id="TYH96295.1"/>
    </source>
</evidence>
<sequence length="118" mass="13478">MAERRAKGLCYNCDESYSMGHRCKRLFWIEVPDIEDKQDDKVDDLEISLHAIRGTCNSSTMQLPAKVSGKTVLVFVDSGSTHNFLREGLVPRLGLKIQKKSGSLWPMTTFKLIFIQYH</sequence>
<reference evidence="1 2" key="1">
    <citation type="submission" date="2019-07" db="EMBL/GenBank/DDBJ databases">
        <title>WGS assembly of Gossypium tomentosum.</title>
        <authorList>
            <person name="Chen Z.J."/>
            <person name="Sreedasyam A."/>
            <person name="Ando A."/>
            <person name="Song Q."/>
            <person name="De L."/>
            <person name="Hulse-Kemp A."/>
            <person name="Ding M."/>
            <person name="Ye W."/>
            <person name="Kirkbride R."/>
            <person name="Jenkins J."/>
            <person name="Plott C."/>
            <person name="Lovell J."/>
            <person name="Lin Y.-M."/>
            <person name="Vaughn R."/>
            <person name="Liu B."/>
            <person name="Li W."/>
            <person name="Simpson S."/>
            <person name="Scheffler B."/>
            <person name="Saski C."/>
            <person name="Grover C."/>
            <person name="Hu G."/>
            <person name="Conover J."/>
            <person name="Carlson J."/>
            <person name="Shu S."/>
            <person name="Boston L."/>
            <person name="Williams M."/>
            <person name="Peterson D."/>
            <person name="Mcgee K."/>
            <person name="Jones D."/>
            <person name="Wendel J."/>
            <person name="Stelly D."/>
            <person name="Grimwood J."/>
            <person name="Schmutz J."/>
        </authorList>
    </citation>
    <scope>NUCLEOTIDE SEQUENCE [LARGE SCALE GENOMIC DNA]</scope>
    <source>
        <strain evidence="1">7179.01</strain>
    </source>
</reference>
<dbReference type="Proteomes" id="UP000322667">
    <property type="component" value="Chromosome A12"/>
</dbReference>
<organism evidence="1 2">
    <name type="scientific">Gossypium tomentosum</name>
    <name type="common">Hawaiian cotton</name>
    <name type="synonym">Gossypium sandvicense</name>
    <dbReference type="NCBI Taxonomy" id="34277"/>
    <lineage>
        <taxon>Eukaryota</taxon>
        <taxon>Viridiplantae</taxon>
        <taxon>Streptophyta</taxon>
        <taxon>Embryophyta</taxon>
        <taxon>Tracheophyta</taxon>
        <taxon>Spermatophyta</taxon>
        <taxon>Magnoliopsida</taxon>
        <taxon>eudicotyledons</taxon>
        <taxon>Gunneridae</taxon>
        <taxon>Pentapetalae</taxon>
        <taxon>rosids</taxon>
        <taxon>malvids</taxon>
        <taxon>Malvales</taxon>
        <taxon>Malvaceae</taxon>
        <taxon>Malvoideae</taxon>
        <taxon>Gossypium</taxon>
    </lineage>
</organism>
<keyword evidence="2" id="KW-1185">Reference proteome</keyword>
<dbReference type="EMBL" id="CM017621">
    <property type="protein sequence ID" value="TYH96295.1"/>
    <property type="molecule type" value="Genomic_DNA"/>
</dbReference>
<protein>
    <submittedName>
        <fullName evidence="1">Uncharacterized protein</fullName>
    </submittedName>
</protein>
<dbReference type="SUPFAM" id="SSF50630">
    <property type="entry name" value="Acid proteases"/>
    <property type="match status" value="1"/>
</dbReference>
<dbReference type="CDD" id="cd00303">
    <property type="entry name" value="retropepsin_like"/>
    <property type="match status" value="1"/>
</dbReference>
<dbReference type="InterPro" id="IPR021109">
    <property type="entry name" value="Peptidase_aspartic_dom_sf"/>
</dbReference>
<name>A0A5D2MY65_GOSTO</name>